<dbReference type="GO" id="GO:0004497">
    <property type="term" value="F:monooxygenase activity"/>
    <property type="evidence" value="ECO:0007669"/>
    <property type="project" value="UniProtKB-KW"/>
</dbReference>
<sequence length="492" mass="54740">MKKIVIIGAGIAGLSTYHALRKYVTPQNPSLQIVIYESHPSPSVTTSLIGGGLGLAPNGFRALNAIAPGAVKFIEERGFECKEFVMRNQKGKKLGSMRHWEGGTKVGENGERGFGMVMVARGDVHWSLLKEEDGEKVEDVVRWGKRVKEIREEEDRVEVVFEDGEIEICDLVIGADGAWSKCREAIFGEEYQPKYDGLTGVGGFLPLNSISPRLQEGLKEEAVTMTFSRSGFFGYSMCTNPSAPSEDQYLQWWSTYEAKTPLSKDAPLQEVRAQLLNRHGMWKSPYDTPGSSQLDVFPQIINLACSQAQKAQKDDMPGVERSKWLILPRFMTPRLPHWTSLYGKSNKGSEEPGYGRIILVGDARNTMPPDSGQGVSCAVEDVLAVALLLKHLSKPQLGGTETTEDEKKMDTDTLKKVAKAYEDIRLPRVGKILDDAQRRGEGKKDLGFFGEKIRDTALFIVSSLPTSIFAGTYTYDVEKEVDGYLAKQEWRW</sequence>
<evidence type="ECO:0000256" key="4">
    <source>
        <dbReference type="ARBA" id="ARBA00023002"/>
    </source>
</evidence>
<dbReference type="AlphaFoldDB" id="A0A8H5GMB1"/>
<dbReference type="PANTHER" id="PTHR13789">
    <property type="entry name" value="MONOOXYGENASE"/>
    <property type="match status" value="1"/>
</dbReference>
<evidence type="ECO:0000256" key="5">
    <source>
        <dbReference type="ARBA" id="ARBA00023033"/>
    </source>
</evidence>
<dbReference type="InterPro" id="IPR002938">
    <property type="entry name" value="FAD-bd"/>
</dbReference>
<proteinExistence type="inferred from homology"/>
<comment type="similarity">
    <text evidence="1">Belongs to the paxM FAD-dependent monooxygenase family.</text>
</comment>
<evidence type="ECO:0000256" key="1">
    <source>
        <dbReference type="ARBA" id="ARBA00007992"/>
    </source>
</evidence>
<dbReference type="Proteomes" id="UP000559256">
    <property type="component" value="Unassembled WGS sequence"/>
</dbReference>
<dbReference type="EMBL" id="JAACJM010000019">
    <property type="protein sequence ID" value="KAF5367562.1"/>
    <property type="molecule type" value="Genomic_DNA"/>
</dbReference>
<keyword evidence="4" id="KW-0560">Oxidoreductase</keyword>
<reference evidence="7 8" key="1">
    <citation type="journal article" date="2020" name="ISME J.">
        <title>Uncovering the hidden diversity of litter-decomposition mechanisms in mushroom-forming fungi.</title>
        <authorList>
            <person name="Floudas D."/>
            <person name="Bentzer J."/>
            <person name="Ahren D."/>
            <person name="Johansson T."/>
            <person name="Persson P."/>
            <person name="Tunlid A."/>
        </authorList>
    </citation>
    <scope>NUCLEOTIDE SEQUENCE [LARGE SCALE GENOMIC DNA]</scope>
    <source>
        <strain evidence="7 8">CBS 291.85</strain>
    </source>
</reference>
<evidence type="ECO:0000313" key="8">
    <source>
        <dbReference type="Proteomes" id="UP000559256"/>
    </source>
</evidence>
<dbReference type="Pfam" id="PF01494">
    <property type="entry name" value="FAD_binding_3"/>
    <property type="match status" value="2"/>
</dbReference>
<accession>A0A8H5GMB1</accession>
<dbReference type="InterPro" id="IPR050493">
    <property type="entry name" value="FAD-dep_Monooxygenase_BioMet"/>
</dbReference>
<dbReference type="PRINTS" id="PR00420">
    <property type="entry name" value="RNGMNOXGNASE"/>
</dbReference>
<evidence type="ECO:0000313" key="7">
    <source>
        <dbReference type="EMBL" id="KAF5367562.1"/>
    </source>
</evidence>
<dbReference type="SUPFAM" id="SSF51905">
    <property type="entry name" value="FAD/NAD(P)-binding domain"/>
    <property type="match status" value="1"/>
</dbReference>
<dbReference type="PANTHER" id="PTHR13789:SF309">
    <property type="entry name" value="PUTATIVE (AFU_ORTHOLOGUE AFUA_6G14510)-RELATED"/>
    <property type="match status" value="1"/>
</dbReference>
<keyword evidence="2" id="KW-0285">Flavoprotein</keyword>
<feature type="domain" description="FAD-binding" evidence="6">
    <location>
        <begin position="337"/>
        <end position="390"/>
    </location>
</feature>
<dbReference type="Pfam" id="PF13450">
    <property type="entry name" value="NAD_binding_8"/>
    <property type="match status" value="1"/>
</dbReference>
<protein>
    <recommendedName>
        <fullName evidence="6">FAD-binding domain-containing protein</fullName>
    </recommendedName>
</protein>
<dbReference type="GO" id="GO:0071949">
    <property type="term" value="F:FAD binding"/>
    <property type="evidence" value="ECO:0007669"/>
    <property type="project" value="InterPro"/>
</dbReference>
<name>A0A8H5GMB1_9AGAR</name>
<evidence type="ECO:0000259" key="6">
    <source>
        <dbReference type="Pfam" id="PF01494"/>
    </source>
</evidence>
<keyword evidence="3" id="KW-0274">FAD</keyword>
<dbReference type="OrthoDB" id="47494at2759"/>
<feature type="domain" description="FAD-binding" evidence="6">
    <location>
        <begin position="141"/>
        <end position="282"/>
    </location>
</feature>
<organism evidence="7 8">
    <name type="scientific">Tetrapyrgos nigripes</name>
    <dbReference type="NCBI Taxonomy" id="182062"/>
    <lineage>
        <taxon>Eukaryota</taxon>
        <taxon>Fungi</taxon>
        <taxon>Dikarya</taxon>
        <taxon>Basidiomycota</taxon>
        <taxon>Agaricomycotina</taxon>
        <taxon>Agaricomycetes</taxon>
        <taxon>Agaricomycetidae</taxon>
        <taxon>Agaricales</taxon>
        <taxon>Marasmiineae</taxon>
        <taxon>Marasmiaceae</taxon>
        <taxon>Tetrapyrgos</taxon>
    </lineage>
</organism>
<dbReference type="InterPro" id="IPR036188">
    <property type="entry name" value="FAD/NAD-bd_sf"/>
</dbReference>
<comment type="caution">
    <text evidence="7">The sequence shown here is derived from an EMBL/GenBank/DDBJ whole genome shotgun (WGS) entry which is preliminary data.</text>
</comment>
<keyword evidence="5" id="KW-0503">Monooxygenase</keyword>
<dbReference type="Gene3D" id="3.50.50.60">
    <property type="entry name" value="FAD/NAD(P)-binding domain"/>
    <property type="match status" value="1"/>
</dbReference>
<keyword evidence="8" id="KW-1185">Reference proteome</keyword>
<evidence type="ECO:0000256" key="3">
    <source>
        <dbReference type="ARBA" id="ARBA00022827"/>
    </source>
</evidence>
<gene>
    <name evidence="7" type="ORF">D9758_003649</name>
</gene>
<evidence type="ECO:0000256" key="2">
    <source>
        <dbReference type="ARBA" id="ARBA00022630"/>
    </source>
</evidence>